<keyword evidence="5" id="KW-0862">Zinc</keyword>
<dbReference type="RefSeq" id="WP_095605650.1">
    <property type="nucleotide sequence ID" value="NZ_NSKE01000003.1"/>
</dbReference>
<dbReference type="Pfam" id="PF01435">
    <property type="entry name" value="Peptidase_M48"/>
    <property type="match status" value="1"/>
</dbReference>
<evidence type="ECO:0000313" key="9">
    <source>
        <dbReference type="EMBL" id="PAU94784.1"/>
    </source>
</evidence>
<proteinExistence type="predicted"/>
<dbReference type="AlphaFoldDB" id="A0A2A2GCS4"/>
<evidence type="ECO:0000313" key="10">
    <source>
        <dbReference type="Proteomes" id="UP000218831"/>
    </source>
</evidence>
<keyword evidence="6" id="KW-0482">Metalloprotease</keyword>
<feature type="chain" id="PRO_5013149710" evidence="7">
    <location>
        <begin position="28"/>
        <end position="498"/>
    </location>
</feature>
<evidence type="ECO:0000259" key="8">
    <source>
        <dbReference type="Pfam" id="PF01435"/>
    </source>
</evidence>
<dbReference type="GO" id="GO:0004222">
    <property type="term" value="F:metalloendopeptidase activity"/>
    <property type="evidence" value="ECO:0007669"/>
    <property type="project" value="InterPro"/>
</dbReference>
<keyword evidence="2" id="KW-0645">Protease</keyword>
<feature type="domain" description="Peptidase M48" evidence="8">
    <location>
        <begin position="67"/>
        <end position="256"/>
    </location>
</feature>
<evidence type="ECO:0000256" key="5">
    <source>
        <dbReference type="ARBA" id="ARBA00022833"/>
    </source>
</evidence>
<dbReference type="Proteomes" id="UP000218831">
    <property type="component" value="Unassembled WGS sequence"/>
</dbReference>
<dbReference type="PANTHER" id="PTHR22726">
    <property type="entry name" value="METALLOENDOPEPTIDASE OMA1"/>
    <property type="match status" value="1"/>
</dbReference>
<dbReference type="OrthoDB" id="9810445at2"/>
<organism evidence="9 10">
    <name type="scientific">Fodinibius salipaludis</name>
    <dbReference type="NCBI Taxonomy" id="2032627"/>
    <lineage>
        <taxon>Bacteria</taxon>
        <taxon>Pseudomonadati</taxon>
        <taxon>Balneolota</taxon>
        <taxon>Balneolia</taxon>
        <taxon>Balneolales</taxon>
        <taxon>Balneolaceae</taxon>
        <taxon>Fodinibius</taxon>
    </lineage>
</organism>
<keyword evidence="10" id="KW-1185">Reference proteome</keyword>
<name>A0A2A2GCS4_9BACT</name>
<keyword evidence="7" id="KW-0732">Signal</keyword>
<evidence type="ECO:0000256" key="3">
    <source>
        <dbReference type="ARBA" id="ARBA00022723"/>
    </source>
</evidence>
<dbReference type="EMBL" id="NSKE01000003">
    <property type="protein sequence ID" value="PAU94784.1"/>
    <property type="molecule type" value="Genomic_DNA"/>
</dbReference>
<dbReference type="PROSITE" id="PS51257">
    <property type="entry name" value="PROKAR_LIPOPROTEIN"/>
    <property type="match status" value="1"/>
</dbReference>
<keyword evidence="3" id="KW-0479">Metal-binding</keyword>
<dbReference type="GO" id="GO:0051603">
    <property type="term" value="P:proteolysis involved in protein catabolic process"/>
    <property type="evidence" value="ECO:0007669"/>
    <property type="project" value="TreeGrafter"/>
</dbReference>
<dbReference type="InterPro" id="IPR001915">
    <property type="entry name" value="Peptidase_M48"/>
</dbReference>
<comment type="caution">
    <text evidence="9">The sequence shown here is derived from an EMBL/GenBank/DDBJ whole genome shotgun (WGS) entry which is preliminary data.</text>
</comment>
<dbReference type="GO" id="GO:0016020">
    <property type="term" value="C:membrane"/>
    <property type="evidence" value="ECO:0007669"/>
    <property type="project" value="TreeGrafter"/>
</dbReference>
<dbReference type="PANTHER" id="PTHR22726:SF1">
    <property type="entry name" value="METALLOENDOPEPTIDASE OMA1, MITOCHONDRIAL"/>
    <property type="match status" value="1"/>
</dbReference>
<sequence length="498" mass="55533">MRSKISNSFLLLILALLFSACSIQESAISGDRRAYGYSWDQEKQIGKDADKQIQQQYGIYDNEDLQAYVDNIGQEMLTISHFQREDTPDEYEGTDFYFRVLDSPVVNAFALPGGYIYVTRGLLSHLDNEAQLSVVLGHEIGHVIARHASQRAFEQQMGQLALIGGAIGGELLGLPGGDILGIGSQAAQLLFLSYSRDDERESDRLGVEYASMQHYKAAEGAQFFVSLERMSKQSGQSIPDWQSTHPDPAERATSIPELAEEWRAKGYEQTIENTDQYMDKLDNMIYGENPREGFTRNGNFYHPDMKFQFPYPNGWQVVNQRSLVAVVNEDQDAISIMTLDGESAGAQASVNEFLNQEGITTLGKSNAQSNGLNAFRAEATGQAEDGTQLKFYLYAIEYDGSIYRFLNYTTAEKYGTYASRFDEITGGFSKLTDGEVLNIQPVRLQVVQAGRSGTFESFLPTNLETLPITVSPEDLAIMNQVELDEQINVGTWLKLPSK</sequence>
<dbReference type="GO" id="GO:0046872">
    <property type="term" value="F:metal ion binding"/>
    <property type="evidence" value="ECO:0007669"/>
    <property type="project" value="UniProtKB-KW"/>
</dbReference>
<evidence type="ECO:0000256" key="7">
    <source>
        <dbReference type="SAM" id="SignalP"/>
    </source>
</evidence>
<evidence type="ECO:0000256" key="4">
    <source>
        <dbReference type="ARBA" id="ARBA00022801"/>
    </source>
</evidence>
<evidence type="ECO:0000256" key="6">
    <source>
        <dbReference type="ARBA" id="ARBA00023049"/>
    </source>
</evidence>
<accession>A0A2A2GCS4</accession>
<dbReference type="Gene3D" id="3.30.2010.10">
    <property type="entry name" value="Metalloproteases ('zincins'), catalytic domain"/>
    <property type="match status" value="1"/>
</dbReference>
<protein>
    <submittedName>
        <fullName evidence="9">Peptidase M48</fullName>
    </submittedName>
</protein>
<comment type="cofactor">
    <cofactor evidence="1">
        <name>Zn(2+)</name>
        <dbReference type="ChEBI" id="CHEBI:29105"/>
    </cofactor>
</comment>
<evidence type="ECO:0000256" key="2">
    <source>
        <dbReference type="ARBA" id="ARBA00022670"/>
    </source>
</evidence>
<dbReference type="InterPro" id="IPR051156">
    <property type="entry name" value="Mito/Outer_Membr_Metalloprot"/>
</dbReference>
<feature type="signal peptide" evidence="7">
    <location>
        <begin position="1"/>
        <end position="27"/>
    </location>
</feature>
<gene>
    <name evidence="9" type="ORF">CK503_04730</name>
</gene>
<reference evidence="9 10" key="1">
    <citation type="submission" date="2017-08" db="EMBL/GenBank/DDBJ databases">
        <title>Aliifodinibius alkalisoli sp. nov., isolated from saline alkaline soil.</title>
        <authorList>
            <person name="Liu D."/>
            <person name="Zhang G."/>
        </authorList>
    </citation>
    <scope>NUCLEOTIDE SEQUENCE [LARGE SCALE GENOMIC DNA]</scope>
    <source>
        <strain evidence="9 10">WN023</strain>
    </source>
</reference>
<evidence type="ECO:0000256" key="1">
    <source>
        <dbReference type="ARBA" id="ARBA00001947"/>
    </source>
</evidence>
<keyword evidence="4" id="KW-0378">Hydrolase</keyword>